<protein>
    <submittedName>
        <fullName evidence="1">Uncharacterized protein</fullName>
    </submittedName>
</protein>
<evidence type="ECO:0000313" key="1">
    <source>
        <dbReference type="EMBL" id="EGY78212.1"/>
    </source>
</evidence>
<name>G4CW88_9ACTN</name>
<accession>G4CW88</accession>
<evidence type="ECO:0000313" key="2">
    <source>
        <dbReference type="Proteomes" id="UP000005332"/>
    </source>
</evidence>
<organism evidence="1 2">
    <name type="scientific">Cutibacterium avidum ATCC 25577</name>
    <dbReference type="NCBI Taxonomy" id="997355"/>
    <lineage>
        <taxon>Bacteria</taxon>
        <taxon>Bacillati</taxon>
        <taxon>Actinomycetota</taxon>
        <taxon>Actinomycetes</taxon>
        <taxon>Propionibacteriales</taxon>
        <taxon>Propionibacteriaceae</taxon>
        <taxon>Cutibacterium</taxon>
    </lineage>
</organism>
<sequence length="42" mass="4519">MLTQWLAARPRSWSKRIEVVATAGFAGFKTGAVEGLPNASRS</sequence>
<comment type="caution">
    <text evidence="1">The sequence shown here is derived from an EMBL/GenBank/DDBJ whole genome shotgun (WGS) entry which is preliminary data.</text>
</comment>
<reference evidence="1 2" key="1">
    <citation type="submission" date="2011-06" db="EMBL/GenBank/DDBJ databases">
        <authorList>
            <person name="Muzny D."/>
            <person name="Qin X."/>
            <person name="Deng J."/>
            <person name="Jiang H."/>
            <person name="Liu Y."/>
            <person name="Qu J."/>
            <person name="Song X.-Z."/>
            <person name="Zhang L."/>
            <person name="Thornton R."/>
            <person name="Coyle M."/>
            <person name="Francisco L."/>
            <person name="Jackson L."/>
            <person name="Javaid M."/>
            <person name="Korchina V."/>
            <person name="Kovar C."/>
            <person name="Mata R."/>
            <person name="Mathew T."/>
            <person name="Ngo R."/>
            <person name="Nguyen L."/>
            <person name="Nguyen N."/>
            <person name="Okwuonu G."/>
            <person name="Ongeri F."/>
            <person name="Pham C."/>
            <person name="Simmons D."/>
            <person name="Wilczek-Boney K."/>
            <person name="Hale W."/>
            <person name="Jakkamsetti A."/>
            <person name="Pham P."/>
            <person name="Ruth R."/>
            <person name="San Lucas F."/>
            <person name="Warren J."/>
            <person name="Zhang J."/>
            <person name="Zhao Z."/>
            <person name="Zhou C."/>
            <person name="Zhu D."/>
            <person name="Lee S."/>
            <person name="Bess C."/>
            <person name="Blankenburg K."/>
            <person name="Forbes L."/>
            <person name="Fu Q."/>
            <person name="Gubbala S."/>
            <person name="Hirani K."/>
            <person name="Jayaseelan J.C."/>
            <person name="Lara F."/>
            <person name="Munidasa M."/>
            <person name="Palculict T."/>
            <person name="Patil S."/>
            <person name="Pu L.-L."/>
            <person name="Saada N."/>
            <person name="Tang L."/>
            <person name="Weissenberger G."/>
            <person name="Zhu Y."/>
            <person name="Hemphill L."/>
            <person name="Shang Y."/>
            <person name="Youmans B."/>
            <person name="Ayvaz T."/>
            <person name="Ross M."/>
            <person name="Santibanez J."/>
            <person name="Aqrawi P."/>
            <person name="Gross S."/>
            <person name="Joshi V."/>
            <person name="Fowler G."/>
            <person name="Nazareth L."/>
            <person name="Reid J."/>
            <person name="Worley K."/>
            <person name="Petrosino J."/>
            <person name="Highlander S."/>
            <person name="Gibbs R."/>
        </authorList>
    </citation>
    <scope>NUCLEOTIDE SEQUENCE [LARGE SCALE GENOMIC DNA]</scope>
    <source>
        <strain evidence="1 2">ATCC 25577</strain>
    </source>
</reference>
<dbReference type="EMBL" id="AGBA01000009">
    <property type="protein sequence ID" value="EGY78212.1"/>
    <property type="molecule type" value="Genomic_DNA"/>
</dbReference>
<dbReference type="AlphaFoldDB" id="G4CW88"/>
<dbReference type="HOGENOM" id="CLU_3256233_0_0_11"/>
<keyword evidence="2" id="KW-1185">Reference proteome</keyword>
<dbReference type="PATRIC" id="fig|997355.3.peg.779"/>
<dbReference type="Proteomes" id="UP000005332">
    <property type="component" value="Unassembled WGS sequence"/>
</dbReference>
<gene>
    <name evidence="1" type="ORF">HMPREF9153_0795</name>
</gene>
<proteinExistence type="predicted"/>